<keyword evidence="1" id="KW-0732">Signal</keyword>
<proteinExistence type="predicted"/>
<sequence length="115" mass="13009">MKQSLIILIVLCGFIAAMVPRDRRAVNTEDEELFKSQSSTTASETANQPMICAKQTPCAWSIYKPISKYIEMNITNTYCICSATENCIITYDDSTINAYIHYCRPANHKEDIDQS</sequence>
<keyword evidence="3" id="KW-1185">Reference proteome</keyword>
<reference evidence="2" key="1">
    <citation type="journal article" date="2016" name="Insect Biochem. Mol. Biol.">
        <title>Multifaceted biological insights from a draft genome sequence of the tobacco hornworm moth, Manduca sexta.</title>
        <authorList>
            <person name="Kanost M.R."/>
            <person name="Arrese E.L."/>
            <person name="Cao X."/>
            <person name="Chen Y.R."/>
            <person name="Chellapilla S."/>
            <person name="Goldsmith M.R."/>
            <person name="Grosse-Wilde E."/>
            <person name="Heckel D.G."/>
            <person name="Herndon N."/>
            <person name="Jiang H."/>
            <person name="Papanicolaou A."/>
            <person name="Qu J."/>
            <person name="Soulages J.L."/>
            <person name="Vogel H."/>
            <person name="Walters J."/>
            <person name="Waterhouse R.M."/>
            <person name="Ahn S.J."/>
            <person name="Almeida F.C."/>
            <person name="An C."/>
            <person name="Aqrawi P."/>
            <person name="Bretschneider A."/>
            <person name="Bryant W.B."/>
            <person name="Bucks S."/>
            <person name="Chao H."/>
            <person name="Chevignon G."/>
            <person name="Christen J.M."/>
            <person name="Clarke D.F."/>
            <person name="Dittmer N.T."/>
            <person name="Ferguson L.C.F."/>
            <person name="Garavelou S."/>
            <person name="Gordon K.H.J."/>
            <person name="Gunaratna R.T."/>
            <person name="Han Y."/>
            <person name="Hauser F."/>
            <person name="He Y."/>
            <person name="Heidel-Fischer H."/>
            <person name="Hirsh A."/>
            <person name="Hu Y."/>
            <person name="Jiang H."/>
            <person name="Kalra D."/>
            <person name="Klinner C."/>
            <person name="Konig C."/>
            <person name="Kovar C."/>
            <person name="Kroll A.R."/>
            <person name="Kuwar S.S."/>
            <person name="Lee S.L."/>
            <person name="Lehman R."/>
            <person name="Li K."/>
            <person name="Li Z."/>
            <person name="Liang H."/>
            <person name="Lovelace S."/>
            <person name="Lu Z."/>
            <person name="Mansfield J.H."/>
            <person name="McCulloch K.J."/>
            <person name="Mathew T."/>
            <person name="Morton B."/>
            <person name="Muzny D.M."/>
            <person name="Neunemann D."/>
            <person name="Ongeri F."/>
            <person name="Pauchet Y."/>
            <person name="Pu L.L."/>
            <person name="Pyrousis I."/>
            <person name="Rao X.J."/>
            <person name="Redding A."/>
            <person name="Roesel C."/>
            <person name="Sanchez-Gracia A."/>
            <person name="Schaack S."/>
            <person name="Shukla A."/>
            <person name="Tetreau G."/>
            <person name="Wang Y."/>
            <person name="Xiong G.H."/>
            <person name="Traut W."/>
            <person name="Walsh T.K."/>
            <person name="Worley K.C."/>
            <person name="Wu D."/>
            <person name="Wu W."/>
            <person name="Wu Y.Q."/>
            <person name="Zhang X."/>
            <person name="Zou Z."/>
            <person name="Zucker H."/>
            <person name="Briscoe A.D."/>
            <person name="Burmester T."/>
            <person name="Clem R.J."/>
            <person name="Feyereisen R."/>
            <person name="Grimmelikhuijzen C.J.P."/>
            <person name="Hamodrakas S.J."/>
            <person name="Hansson B.S."/>
            <person name="Huguet E."/>
            <person name="Jermiin L.S."/>
            <person name="Lan Q."/>
            <person name="Lehman H.K."/>
            <person name="Lorenzen M."/>
            <person name="Merzendorfer H."/>
            <person name="Michalopoulos I."/>
            <person name="Morton D.B."/>
            <person name="Muthukrishnan S."/>
            <person name="Oakeshott J.G."/>
            <person name="Palmer W."/>
            <person name="Park Y."/>
            <person name="Passarelli A.L."/>
            <person name="Rozas J."/>
            <person name="Schwartz L.M."/>
            <person name="Smith W."/>
            <person name="Southgate A."/>
            <person name="Vilcinskas A."/>
            <person name="Vogt R."/>
            <person name="Wang P."/>
            <person name="Werren J."/>
            <person name="Yu X.Q."/>
            <person name="Zhou J.J."/>
            <person name="Brown S.J."/>
            <person name="Scherer S.E."/>
            <person name="Richards S."/>
            <person name="Blissard G.W."/>
        </authorList>
    </citation>
    <scope>NUCLEOTIDE SEQUENCE</scope>
</reference>
<comment type="caution">
    <text evidence="2">The sequence shown here is derived from an EMBL/GenBank/DDBJ whole genome shotgun (WGS) entry which is preliminary data.</text>
</comment>
<protein>
    <submittedName>
        <fullName evidence="2">Uncharacterized protein</fullName>
    </submittedName>
</protein>
<accession>A0A922CC47</accession>
<evidence type="ECO:0000313" key="2">
    <source>
        <dbReference type="EMBL" id="KAG6440691.1"/>
    </source>
</evidence>
<feature type="chain" id="PRO_5037646006" evidence="1">
    <location>
        <begin position="18"/>
        <end position="115"/>
    </location>
</feature>
<name>A0A922CC47_MANSE</name>
<dbReference type="Proteomes" id="UP000791440">
    <property type="component" value="Unassembled WGS sequence"/>
</dbReference>
<evidence type="ECO:0000313" key="3">
    <source>
        <dbReference type="Proteomes" id="UP000791440"/>
    </source>
</evidence>
<dbReference type="OrthoDB" id="6340809at2759"/>
<dbReference type="AlphaFoldDB" id="A0A922CC47"/>
<dbReference type="EMBL" id="JH668281">
    <property type="protein sequence ID" value="KAG6440691.1"/>
    <property type="molecule type" value="Genomic_DNA"/>
</dbReference>
<gene>
    <name evidence="2" type="ORF">O3G_MSEX001365</name>
</gene>
<organism evidence="2 3">
    <name type="scientific">Manduca sexta</name>
    <name type="common">Tobacco hawkmoth</name>
    <name type="synonym">Tobacco hornworm</name>
    <dbReference type="NCBI Taxonomy" id="7130"/>
    <lineage>
        <taxon>Eukaryota</taxon>
        <taxon>Metazoa</taxon>
        <taxon>Ecdysozoa</taxon>
        <taxon>Arthropoda</taxon>
        <taxon>Hexapoda</taxon>
        <taxon>Insecta</taxon>
        <taxon>Pterygota</taxon>
        <taxon>Neoptera</taxon>
        <taxon>Endopterygota</taxon>
        <taxon>Lepidoptera</taxon>
        <taxon>Glossata</taxon>
        <taxon>Ditrysia</taxon>
        <taxon>Bombycoidea</taxon>
        <taxon>Sphingidae</taxon>
        <taxon>Sphinginae</taxon>
        <taxon>Sphingini</taxon>
        <taxon>Manduca</taxon>
    </lineage>
</organism>
<reference evidence="2" key="2">
    <citation type="submission" date="2020-12" db="EMBL/GenBank/DDBJ databases">
        <authorList>
            <person name="Kanost M."/>
        </authorList>
    </citation>
    <scope>NUCLEOTIDE SEQUENCE</scope>
</reference>
<evidence type="ECO:0000256" key="1">
    <source>
        <dbReference type="SAM" id="SignalP"/>
    </source>
</evidence>
<feature type="signal peptide" evidence="1">
    <location>
        <begin position="1"/>
        <end position="17"/>
    </location>
</feature>